<dbReference type="InterPro" id="IPR029787">
    <property type="entry name" value="Nucleotide_cyclase"/>
</dbReference>
<dbReference type="KEGG" id="snan:I6N98_15305"/>
<dbReference type="InterPro" id="IPR043128">
    <property type="entry name" value="Rev_trsase/Diguanyl_cyclase"/>
</dbReference>
<dbReference type="InterPro" id="IPR000160">
    <property type="entry name" value="GGDEF_dom"/>
</dbReference>
<gene>
    <name evidence="3" type="ORF">I6N98_15305</name>
</gene>
<dbReference type="PANTHER" id="PTHR33121:SF23">
    <property type="entry name" value="CYCLIC DI-GMP PHOSPHODIESTERASE PDEB"/>
    <property type="match status" value="1"/>
</dbReference>
<feature type="domain" description="EAL" evidence="1">
    <location>
        <begin position="425"/>
        <end position="671"/>
    </location>
</feature>
<dbReference type="RefSeq" id="WP_198569193.1">
    <property type="nucleotide sequence ID" value="NZ_CP066167.1"/>
</dbReference>
<accession>A0A7T4QZI0</accession>
<dbReference type="Gene3D" id="3.30.70.270">
    <property type="match status" value="1"/>
</dbReference>
<dbReference type="PANTHER" id="PTHR33121">
    <property type="entry name" value="CYCLIC DI-GMP PHOSPHODIESTERASE PDEF"/>
    <property type="match status" value="1"/>
</dbReference>
<dbReference type="Proteomes" id="UP000596063">
    <property type="component" value="Chromosome"/>
</dbReference>
<dbReference type="Gene3D" id="3.30.450.20">
    <property type="entry name" value="PAS domain"/>
    <property type="match status" value="1"/>
</dbReference>
<dbReference type="PROSITE" id="PS50883">
    <property type="entry name" value="EAL"/>
    <property type="match status" value="1"/>
</dbReference>
<organism evidence="3 4">
    <name type="scientific">Spongiibacter nanhainus</name>
    <dbReference type="NCBI Taxonomy" id="2794344"/>
    <lineage>
        <taxon>Bacteria</taxon>
        <taxon>Pseudomonadati</taxon>
        <taxon>Pseudomonadota</taxon>
        <taxon>Gammaproteobacteria</taxon>
        <taxon>Cellvibrionales</taxon>
        <taxon>Spongiibacteraceae</taxon>
        <taxon>Spongiibacter</taxon>
    </lineage>
</organism>
<dbReference type="InterPro" id="IPR000014">
    <property type="entry name" value="PAS"/>
</dbReference>
<reference evidence="3 4" key="1">
    <citation type="submission" date="2020-12" db="EMBL/GenBank/DDBJ databases">
        <authorList>
            <person name="Shan Y."/>
        </authorList>
    </citation>
    <scope>NUCLEOTIDE SEQUENCE [LARGE SCALE GENOMIC DNA]</scope>
    <source>
        <strain evidence="4">csc3.9</strain>
    </source>
</reference>
<dbReference type="SUPFAM" id="SSF55785">
    <property type="entry name" value="PYP-like sensor domain (PAS domain)"/>
    <property type="match status" value="1"/>
</dbReference>
<sequence length="671" mass="74782">MTRMHRIRTTNLLTIGLNDSQLEEVVSAFRRAGTIAHAQALEDGQQLRNILNDQNWDALVFFASGASLSLEQCCDTLRQSESDLPLIVLSEGASHGTIDPHVAAICRRDELTLLAHMTQREILARQTRHQLSATLAELEEAKQRQNLLLSDHQDPLIYIIDGMIIYANQAFCEKLGSDELDGFPIVDLIANRDQERLKSALKKQNSSSTSSRLELTLLHSDGSELTCMATCDNTRYEGEDCIQIALSDKDSQQIAGDTDPSTGLANRFHFNELLQEFLNTERNSNSSFLMLGLDRFEELRHGSGLIASEALLKEVADFVKTRLPAQHYGRLSDDILVAILHHVPADQALEQANDLLREVENHIFEFENQSLQCTLSVAVQSINHLTPPENAPLLENGFTCLESARLAGGNRVDICVRSRQQLGEEDSPSQLIESALSDQRLQLIYQPMINLSDAEGDHYEASLSIRDWQEGEATAGELMRAIEREPDNHKLDRWLIVEATKQLTVKRQTGEDVHLIINLSGNVFQDLEFCSWLGVAMKAAGLHGNALTLQFSEDSIGRALKPALDCCRELRALGVGVSVREFGRNKTAIKFLRHIMPALLKPGIRQSDPLENDMVREIVQSARTLNSRVVIPNVASAATLAMLWQIGPDFIQGSYVSEPLPEMDYEFASFS</sequence>
<dbReference type="InterPro" id="IPR035965">
    <property type="entry name" value="PAS-like_dom_sf"/>
</dbReference>
<dbReference type="Pfam" id="PF13426">
    <property type="entry name" value="PAS_9"/>
    <property type="match status" value="1"/>
</dbReference>
<evidence type="ECO:0000313" key="3">
    <source>
        <dbReference type="EMBL" id="QQD17694.1"/>
    </source>
</evidence>
<name>A0A7T4QZI0_9GAMM</name>
<dbReference type="PROSITE" id="PS50887">
    <property type="entry name" value="GGDEF"/>
    <property type="match status" value="1"/>
</dbReference>
<dbReference type="GO" id="GO:0071111">
    <property type="term" value="F:cyclic-guanylate-specific phosphodiesterase activity"/>
    <property type="evidence" value="ECO:0007669"/>
    <property type="project" value="InterPro"/>
</dbReference>
<feature type="domain" description="GGDEF" evidence="2">
    <location>
        <begin position="284"/>
        <end position="417"/>
    </location>
</feature>
<dbReference type="SMART" id="SM00267">
    <property type="entry name" value="GGDEF"/>
    <property type="match status" value="1"/>
</dbReference>
<proteinExistence type="predicted"/>
<dbReference type="CDD" id="cd00130">
    <property type="entry name" value="PAS"/>
    <property type="match status" value="1"/>
</dbReference>
<evidence type="ECO:0000313" key="4">
    <source>
        <dbReference type="Proteomes" id="UP000596063"/>
    </source>
</evidence>
<dbReference type="EMBL" id="CP066167">
    <property type="protein sequence ID" value="QQD17694.1"/>
    <property type="molecule type" value="Genomic_DNA"/>
</dbReference>
<keyword evidence="4" id="KW-1185">Reference proteome</keyword>
<dbReference type="InterPro" id="IPR001633">
    <property type="entry name" value="EAL_dom"/>
</dbReference>
<protein>
    <submittedName>
        <fullName evidence="3">Sensor domain-containing phosphodiesterase</fullName>
    </submittedName>
</protein>
<dbReference type="CDD" id="cd01948">
    <property type="entry name" value="EAL"/>
    <property type="match status" value="1"/>
</dbReference>
<dbReference type="Gene3D" id="3.20.20.450">
    <property type="entry name" value="EAL domain"/>
    <property type="match status" value="1"/>
</dbReference>
<dbReference type="SUPFAM" id="SSF141868">
    <property type="entry name" value="EAL domain-like"/>
    <property type="match status" value="1"/>
</dbReference>
<dbReference type="AlphaFoldDB" id="A0A7T4QZI0"/>
<evidence type="ECO:0000259" key="1">
    <source>
        <dbReference type="PROSITE" id="PS50883"/>
    </source>
</evidence>
<dbReference type="SMART" id="SM00052">
    <property type="entry name" value="EAL"/>
    <property type="match status" value="1"/>
</dbReference>
<dbReference type="InterPro" id="IPR035919">
    <property type="entry name" value="EAL_sf"/>
</dbReference>
<dbReference type="NCBIfam" id="TIGR00254">
    <property type="entry name" value="GGDEF"/>
    <property type="match status" value="1"/>
</dbReference>
<dbReference type="Pfam" id="PF00563">
    <property type="entry name" value="EAL"/>
    <property type="match status" value="1"/>
</dbReference>
<dbReference type="InterPro" id="IPR050706">
    <property type="entry name" value="Cyclic-di-GMP_PDE-like"/>
</dbReference>
<dbReference type="SUPFAM" id="SSF55073">
    <property type="entry name" value="Nucleotide cyclase"/>
    <property type="match status" value="1"/>
</dbReference>
<dbReference type="SMART" id="SM00091">
    <property type="entry name" value="PAS"/>
    <property type="match status" value="1"/>
</dbReference>
<evidence type="ECO:0000259" key="2">
    <source>
        <dbReference type="PROSITE" id="PS50887"/>
    </source>
</evidence>
<dbReference type="Pfam" id="PF00990">
    <property type="entry name" value="GGDEF"/>
    <property type="match status" value="1"/>
</dbReference>